<proteinExistence type="predicted"/>
<evidence type="ECO:0000313" key="1">
    <source>
        <dbReference type="EMBL" id="KAH3798904.1"/>
    </source>
</evidence>
<dbReference type="EMBL" id="JAIWYP010000007">
    <property type="protein sequence ID" value="KAH3798904.1"/>
    <property type="molecule type" value="Genomic_DNA"/>
</dbReference>
<accession>A0A9D4J7E6</accession>
<sequence>MSIFLSQAVTNIYPEVYFLCKCCQFFQVPWTQTCLLTETGDCCETKIQVVRVHFPREEATDPCLDYQRHQNRQDALRSWQNFAVPTQGAYWHRHLHPDRFSKPHEEDCVVLCQISNIVHESESCLWIWQTHTCTRKYQP</sequence>
<comment type="caution">
    <text evidence="1">The sequence shown here is derived from an EMBL/GenBank/DDBJ whole genome shotgun (WGS) entry which is preliminary data.</text>
</comment>
<keyword evidence="2" id="KW-1185">Reference proteome</keyword>
<reference evidence="1" key="1">
    <citation type="journal article" date="2019" name="bioRxiv">
        <title>The Genome of the Zebra Mussel, Dreissena polymorpha: A Resource for Invasive Species Research.</title>
        <authorList>
            <person name="McCartney M.A."/>
            <person name="Auch B."/>
            <person name="Kono T."/>
            <person name="Mallez S."/>
            <person name="Zhang Y."/>
            <person name="Obille A."/>
            <person name="Becker A."/>
            <person name="Abrahante J.E."/>
            <person name="Garbe J."/>
            <person name="Badalamenti J.P."/>
            <person name="Herman A."/>
            <person name="Mangelson H."/>
            <person name="Liachko I."/>
            <person name="Sullivan S."/>
            <person name="Sone E.D."/>
            <person name="Koren S."/>
            <person name="Silverstein K.A.T."/>
            <person name="Beckman K.B."/>
            <person name="Gohl D.M."/>
        </authorList>
    </citation>
    <scope>NUCLEOTIDE SEQUENCE</scope>
    <source>
        <strain evidence="1">Duluth1</strain>
        <tissue evidence="1">Whole animal</tissue>
    </source>
</reference>
<dbReference type="Proteomes" id="UP000828390">
    <property type="component" value="Unassembled WGS sequence"/>
</dbReference>
<reference evidence="1" key="2">
    <citation type="submission" date="2020-11" db="EMBL/GenBank/DDBJ databases">
        <authorList>
            <person name="McCartney M.A."/>
            <person name="Auch B."/>
            <person name="Kono T."/>
            <person name="Mallez S."/>
            <person name="Becker A."/>
            <person name="Gohl D.M."/>
            <person name="Silverstein K.A.T."/>
            <person name="Koren S."/>
            <person name="Bechman K.B."/>
            <person name="Herman A."/>
            <person name="Abrahante J.E."/>
            <person name="Garbe J."/>
        </authorList>
    </citation>
    <scope>NUCLEOTIDE SEQUENCE</scope>
    <source>
        <strain evidence="1">Duluth1</strain>
        <tissue evidence="1">Whole animal</tissue>
    </source>
</reference>
<protein>
    <submittedName>
        <fullName evidence="1">Uncharacterized protein</fullName>
    </submittedName>
</protein>
<gene>
    <name evidence="1" type="ORF">DPMN_152507</name>
</gene>
<organism evidence="1 2">
    <name type="scientific">Dreissena polymorpha</name>
    <name type="common">Zebra mussel</name>
    <name type="synonym">Mytilus polymorpha</name>
    <dbReference type="NCBI Taxonomy" id="45954"/>
    <lineage>
        <taxon>Eukaryota</taxon>
        <taxon>Metazoa</taxon>
        <taxon>Spiralia</taxon>
        <taxon>Lophotrochozoa</taxon>
        <taxon>Mollusca</taxon>
        <taxon>Bivalvia</taxon>
        <taxon>Autobranchia</taxon>
        <taxon>Heteroconchia</taxon>
        <taxon>Euheterodonta</taxon>
        <taxon>Imparidentia</taxon>
        <taxon>Neoheterodontei</taxon>
        <taxon>Myida</taxon>
        <taxon>Dreissenoidea</taxon>
        <taxon>Dreissenidae</taxon>
        <taxon>Dreissena</taxon>
    </lineage>
</organism>
<evidence type="ECO:0000313" key="2">
    <source>
        <dbReference type="Proteomes" id="UP000828390"/>
    </source>
</evidence>
<dbReference type="AlphaFoldDB" id="A0A9D4J7E6"/>
<name>A0A9D4J7E6_DREPO</name>